<evidence type="ECO:0000256" key="1">
    <source>
        <dbReference type="ARBA" id="ARBA00022670"/>
    </source>
</evidence>
<evidence type="ECO:0000313" key="9">
    <source>
        <dbReference type="Proteomes" id="UP000000374"/>
    </source>
</evidence>
<dbReference type="GO" id="GO:0016811">
    <property type="term" value="F:hydrolase activity, acting on carbon-nitrogen (but not peptide) bonds, in linear amides"/>
    <property type="evidence" value="ECO:0007669"/>
    <property type="project" value="UniProtKB-ARBA"/>
</dbReference>
<feature type="active site" description="Nucleophile" evidence="5">
    <location>
        <position position="186"/>
    </location>
</feature>
<dbReference type="CDD" id="cd04701">
    <property type="entry name" value="Asparaginase_2"/>
    <property type="match status" value="1"/>
</dbReference>
<dbReference type="PANTHER" id="PTHR10188">
    <property type="entry name" value="L-ASPARAGINASE"/>
    <property type="match status" value="1"/>
</dbReference>
<feature type="binding site" evidence="6">
    <location>
        <begin position="214"/>
        <end position="217"/>
    </location>
    <ligand>
        <name>substrate</name>
    </ligand>
</feature>
<evidence type="ECO:0000256" key="4">
    <source>
        <dbReference type="ARBA" id="ARBA00069124"/>
    </source>
</evidence>
<dbReference type="GeneID" id="76462879"/>
<dbReference type="InterPro" id="IPR000246">
    <property type="entry name" value="Peptidase_T2"/>
</dbReference>
<dbReference type="STRING" id="391735.Veis_4589"/>
<dbReference type="Proteomes" id="UP000000374">
    <property type="component" value="Chromosome"/>
</dbReference>
<protein>
    <recommendedName>
        <fullName evidence="4">Isoaspartyl peptidase</fullName>
    </recommendedName>
</protein>
<organism evidence="8 9">
    <name type="scientific">Verminephrobacter eiseniae (strain EF01-2)</name>
    <dbReference type="NCBI Taxonomy" id="391735"/>
    <lineage>
        <taxon>Bacteria</taxon>
        <taxon>Pseudomonadati</taxon>
        <taxon>Pseudomonadota</taxon>
        <taxon>Betaproteobacteria</taxon>
        <taxon>Burkholderiales</taxon>
        <taxon>Comamonadaceae</taxon>
        <taxon>Verminephrobacter</taxon>
    </lineage>
</organism>
<accession>A1WRN0</accession>
<dbReference type="AlphaFoldDB" id="A1WRN0"/>
<dbReference type="eggNOG" id="COG1446">
    <property type="taxonomic scope" value="Bacteria"/>
</dbReference>
<keyword evidence="1" id="KW-0645">Protease</keyword>
<dbReference type="KEGG" id="vei:Veis_4589"/>
<evidence type="ECO:0000256" key="5">
    <source>
        <dbReference type="PIRSR" id="PIRSR600246-1"/>
    </source>
</evidence>
<dbReference type="Pfam" id="PF01112">
    <property type="entry name" value="Asparaginase_2"/>
    <property type="match status" value="1"/>
</dbReference>
<gene>
    <name evidence="8" type="ordered locus">Veis_4589</name>
</gene>
<reference evidence="9" key="1">
    <citation type="submission" date="2006-12" db="EMBL/GenBank/DDBJ databases">
        <title>Complete sequence of chromosome 1 of Verminephrobacter eiseniae EF01-2.</title>
        <authorList>
            <person name="Copeland A."/>
            <person name="Lucas S."/>
            <person name="Lapidus A."/>
            <person name="Barry K."/>
            <person name="Detter J.C."/>
            <person name="Glavina del Rio T."/>
            <person name="Dalin E."/>
            <person name="Tice H."/>
            <person name="Pitluck S."/>
            <person name="Chertkov O."/>
            <person name="Brettin T."/>
            <person name="Bruce D."/>
            <person name="Han C."/>
            <person name="Tapia R."/>
            <person name="Gilna P."/>
            <person name="Schmutz J."/>
            <person name="Larimer F."/>
            <person name="Land M."/>
            <person name="Hauser L."/>
            <person name="Kyrpides N."/>
            <person name="Kim E."/>
            <person name="Stahl D."/>
            <person name="Richardson P."/>
        </authorList>
    </citation>
    <scope>NUCLEOTIDE SEQUENCE [LARGE SCALE GENOMIC DNA]</scope>
    <source>
        <strain evidence="9">EF01-2</strain>
    </source>
</reference>
<dbReference type="GO" id="GO:0006508">
    <property type="term" value="P:proteolysis"/>
    <property type="evidence" value="ECO:0007669"/>
    <property type="project" value="UniProtKB-KW"/>
</dbReference>
<feature type="binding site" evidence="6">
    <location>
        <begin position="237"/>
        <end position="240"/>
    </location>
    <ligand>
        <name>substrate</name>
    </ligand>
</feature>
<evidence type="ECO:0000256" key="6">
    <source>
        <dbReference type="PIRSR" id="PIRSR600246-2"/>
    </source>
</evidence>
<dbReference type="HOGENOM" id="CLU_021603_1_0_4"/>
<dbReference type="FunFam" id="3.60.20.30:FF:000001">
    <property type="entry name" value="Isoaspartyl peptidase/L-asparaginase"/>
    <property type="match status" value="1"/>
</dbReference>
<name>A1WRN0_VEREI</name>
<dbReference type="Gene3D" id="3.60.20.30">
    <property type="entry name" value="(Glycosyl)asparaginase"/>
    <property type="match status" value="1"/>
</dbReference>
<evidence type="ECO:0000256" key="7">
    <source>
        <dbReference type="PIRSR" id="PIRSR600246-3"/>
    </source>
</evidence>
<evidence type="ECO:0000313" key="8">
    <source>
        <dbReference type="EMBL" id="ABM60287.1"/>
    </source>
</evidence>
<sequence length="320" mass="32880">MKNATPVIAIHGGAGTISTSTTSPEQAQAYHDALQTVVRAAQAALLEGLSALDATCLAVEMLEDCPLFNAGYGAVFTHEETHELDAAVMDGATLAAGAIAGVSHVRHPVRAARAVLEDGAHVLLAGAGAEAFARDRGLEMVEPFFFSTDARRQQLYRVRDTGRVVTDHEGAAMTKPPLDEDKKFGTVGAVALDMHGHLAAATSTGGMTNKRVGRVGDSPLIGSGTYADDRSAAISCTGSGEMFIRVAAAHDICARMAYGGATLEAATHAVVHGSLPAIGGPGGLIAVDRHGNLSLAFNTEGMYRGHARGDAAPVTAIFAA</sequence>
<dbReference type="RefSeq" id="WP_011812271.1">
    <property type="nucleotide sequence ID" value="NC_008786.1"/>
</dbReference>
<dbReference type="GO" id="GO:0008233">
    <property type="term" value="F:peptidase activity"/>
    <property type="evidence" value="ECO:0007669"/>
    <property type="project" value="UniProtKB-KW"/>
</dbReference>
<feature type="site" description="Cleavage; by autolysis" evidence="7">
    <location>
        <begin position="185"/>
        <end position="186"/>
    </location>
</feature>
<proteinExistence type="predicted"/>
<keyword evidence="2" id="KW-0378">Hydrolase</keyword>
<dbReference type="SUPFAM" id="SSF56235">
    <property type="entry name" value="N-terminal nucleophile aminohydrolases (Ntn hydrolases)"/>
    <property type="match status" value="1"/>
</dbReference>
<evidence type="ECO:0000256" key="2">
    <source>
        <dbReference type="ARBA" id="ARBA00022801"/>
    </source>
</evidence>
<evidence type="ECO:0000256" key="3">
    <source>
        <dbReference type="ARBA" id="ARBA00022813"/>
    </source>
</evidence>
<dbReference type="OrthoDB" id="9780217at2"/>
<keyword evidence="3" id="KW-0068">Autocatalytic cleavage</keyword>
<keyword evidence="9" id="KW-1185">Reference proteome</keyword>
<dbReference type="PANTHER" id="PTHR10188:SF6">
    <property type="entry name" value="N(4)-(BETA-N-ACETYLGLUCOSAMINYL)-L-ASPARAGINASE"/>
    <property type="match status" value="1"/>
</dbReference>
<dbReference type="EMBL" id="CP000542">
    <property type="protein sequence ID" value="ABM60287.1"/>
    <property type="molecule type" value="Genomic_DNA"/>
</dbReference>
<dbReference type="InterPro" id="IPR029055">
    <property type="entry name" value="Ntn_hydrolases_N"/>
</dbReference>